<name>A0ABD5PIX7_9EURY</name>
<sequence length="144" mass="16280">MSMPGPDPYLSFRFHVEIDALTVGGFSSVSGLEHEMTPEEYEEGGNNRFTHKLPTRYTQPNVVLERGLIDSPVLWEWLANAREGKIERRTVLIVLLNTVREETWRWELTGAYPIRWAGPDLQADQAAVAIETVELAHQGFTSLG</sequence>
<comment type="caution">
    <text evidence="1">The sequence shown here is derived from an EMBL/GenBank/DDBJ whole genome shotgun (WGS) entry which is preliminary data.</text>
</comment>
<gene>
    <name evidence="1" type="ORF">ACFO0N_21920</name>
</gene>
<dbReference type="InterPro" id="IPR011747">
    <property type="entry name" value="CHP02241"/>
</dbReference>
<organism evidence="1 2">
    <name type="scientific">Halobium salinum</name>
    <dbReference type="NCBI Taxonomy" id="1364940"/>
    <lineage>
        <taxon>Archaea</taxon>
        <taxon>Methanobacteriati</taxon>
        <taxon>Methanobacteriota</taxon>
        <taxon>Stenosarchaea group</taxon>
        <taxon>Halobacteria</taxon>
        <taxon>Halobacteriales</taxon>
        <taxon>Haloferacaceae</taxon>
        <taxon>Halobium</taxon>
    </lineage>
</organism>
<proteinExistence type="predicted"/>
<dbReference type="NCBIfam" id="TIGR02241">
    <property type="entry name" value="conserved hypothetical phage tail region protein"/>
    <property type="match status" value="1"/>
</dbReference>
<accession>A0ABD5PIX7</accession>
<protein>
    <submittedName>
        <fullName evidence="1">Phage tail protein</fullName>
    </submittedName>
</protein>
<dbReference type="Proteomes" id="UP001595921">
    <property type="component" value="Unassembled WGS sequence"/>
</dbReference>
<dbReference type="PANTHER" id="PTHR38009">
    <property type="entry name" value="CONSERVED HYPOTHETICAL PHAGE TAIL PROTEIN"/>
    <property type="match status" value="1"/>
</dbReference>
<reference evidence="1 2" key="1">
    <citation type="journal article" date="2019" name="Int. J. Syst. Evol. Microbiol.">
        <title>The Global Catalogue of Microorganisms (GCM) 10K type strain sequencing project: providing services to taxonomists for standard genome sequencing and annotation.</title>
        <authorList>
            <consortium name="The Broad Institute Genomics Platform"/>
            <consortium name="The Broad Institute Genome Sequencing Center for Infectious Disease"/>
            <person name="Wu L."/>
            <person name="Ma J."/>
        </authorList>
    </citation>
    <scope>NUCLEOTIDE SEQUENCE [LARGE SCALE GENOMIC DNA]</scope>
    <source>
        <strain evidence="1 2">CGMCC 1.12553</strain>
    </source>
</reference>
<dbReference type="PANTHER" id="PTHR38009:SF1">
    <property type="entry name" value="CONSERVED HYPOTHETICAL PHAGE TAIL PROTEIN"/>
    <property type="match status" value="1"/>
</dbReference>
<evidence type="ECO:0000313" key="1">
    <source>
        <dbReference type="EMBL" id="MFC4360610.1"/>
    </source>
</evidence>
<dbReference type="Pfam" id="PF06841">
    <property type="entry name" value="Phage_T4_gp19"/>
    <property type="match status" value="1"/>
</dbReference>
<dbReference type="EMBL" id="JBHSDS010000017">
    <property type="protein sequence ID" value="MFC4360610.1"/>
    <property type="molecule type" value="Genomic_DNA"/>
</dbReference>
<evidence type="ECO:0000313" key="2">
    <source>
        <dbReference type="Proteomes" id="UP001595921"/>
    </source>
</evidence>
<dbReference type="AlphaFoldDB" id="A0ABD5PIX7"/>
<dbReference type="InterPro" id="IPR010667">
    <property type="entry name" value="Phage_T4_Gp19"/>
</dbReference>
<dbReference type="RefSeq" id="WP_267620970.1">
    <property type="nucleotide sequence ID" value="NZ_JAODIW010000005.1"/>
</dbReference>
<keyword evidence="2" id="KW-1185">Reference proteome</keyword>